<feature type="domain" description="DUS-like FMN-binding" evidence="11">
    <location>
        <begin position="24"/>
        <end position="328"/>
    </location>
</feature>
<evidence type="ECO:0000313" key="13">
    <source>
        <dbReference type="Proteomes" id="UP001595952"/>
    </source>
</evidence>
<comment type="caution">
    <text evidence="12">The sequence shown here is derived from an EMBL/GenBank/DDBJ whole genome shotgun (WGS) entry which is preliminary data.</text>
</comment>
<dbReference type="InterPro" id="IPR035587">
    <property type="entry name" value="DUS-like_FMN-bd"/>
</dbReference>
<dbReference type="Gene3D" id="1.20.120.1460">
    <property type="match status" value="1"/>
</dbReference>
<comment type="catalytic activity">
    <reaction evidence="9">
        <text>5,6-dihydrouridine(20a) in tRNA + NAD(+) = uridine(20a) in tRNA + NADH + H(+)</text>
        <dbReference type="Rhea" id="RHEA:53348"/>
        <dbReference type="Rhea" id="RHEA-COMP:13535"/>
        <dbReference type="Rhea" id="RHEA-COMP:13536"/>
        <dbReference type="ChEBI" id="CHEBI:15378"/>
        <dbReference type="ChEBI" id="CHEBI:57540"/>
        <dbReference type="ChEBI" id="CHEBI:57945"/>
        <dbReference type="ChEBI" id="CHEBI:65315"/>
        <dbReference type="ChEBI" id="CHEBI:74443"/>
    </reaction>
</comment>
<comment type="similarity">
    <text evidence="10">Belongs to the dus family.</text>
</comment>
<dbReference type="HAMAP" id="MF_02041">
    <property type="entry name" value="DusA_subfam"/>
    <property type="match status" value="1"/>
</dbReference>
<dbReference type="Proteomes" id="UP001595952">
    <property type="component" value="Unassembled WGS sequence"/>
</dbReference>
<feature type="binding site" evidence="9">
    <location>
        <position position="180"/>
    </location>
    <ligand>
        <name>FMN</name>
        <dbReference type="ChEBI" id="CHEBI:58210"/>
    </ligand>
</feature>
<dbReference type="Pfam" id="PF01207">
    <property type="entry name" value="Dus"/>
    <property type="match status" value="1"/>
</dbReference>
<keyword evidence="3 9" id="KW-0285">Flavoprotein</keyword>
<accession>A0ABV9I5Q5</accession>
<keyword evidence="8 9" id="KW-0560">Oxidoreductase</keyword>
<dbReference type="InterPro" id="IPR013785">
    <property type="entry name" value="Aldolase_TIM"/>
</dbReference>
<name>A0ABV9I5Q5_9DEIO</name>
<feature type="binding site" evidence="9">
    <location>
        <begin position="26"/>
        <end position="28"/>
    </location>
    <ligand>
        <name>FMN</name>
        <dbReference type="ChEBI" id="CHEBI:58210"/>
    </ligand>
</feature>
<feature type="site" description="Interacts with tRNA" evidence="9">
    <location>
        <position position="106"/>
    </location>
</feature>
<evidence type="ECO:0000256" key="5">
    <source>
        <dbReference type="ARBA" id="ARBA00022694"/>
    </source>
</evidence>
<evidence type="ECO:0000313" key="12">
    <source>
        <dbReference type="EMBL" id="MFC4637530.1"/>
    </source>
</evidence>
<evidence type="ECO:0000256" key="1">
    <source>
        <dbReference type="ARBA" id="ARBA00001917"/>
    </source>
</evidence>
<keyword evidence="4 9" id="KW-0288">FMN</keyword>
<dbReference type="PROSITE" id="PS01136">
    <property type="entry name" value="UPF0034"/>
    <property type="match status" value="1"/>
</dbReference>
<dbReference type="Gene3D" id="3.20.20.70">
    <property type="entry name" value="Aldolase class I"/>
    <property type="match status" value="1"/>
</dbReference>
<comment type="function">
    <text evidence="9">Catalyzes the synthesis of 5,6-dihydrouridine (D), a modified base found in the D-loop of most tRNAs, via the reduction of the C5-C6 double bond in target uridines. Specifically modifies U20 and U20a in tRNAs.</text>
</comment>
<keyword evidence="13" id="KW-1185">Reference proteome</keyword>
<keyword evidence="6 9" id="KW-0521">NADP</keyword>
<feature type="site" description="Interacts with tRNA; defines subfamily-specific binding signature" evidence="9">
    <location>
        <position position="308"/>
    </location>
</feature>
<dbReference type="NCBIfam" id="NF008774">
    <property type="entry name" value="PRK11815.1"/>
    <property type="match status" value="1"/>
</dbReference>
<evidence type="ECO:0000256" key="6">
    <source>
        <dbReference type="ARBA" id="ARBA00022857"/>
    </source>
</evidence>
<comment type="catalytic activity">
    <reaction evidence="9">
        <text>5,6-dihydrouridine(20a) in tRNA + NADP(+) = uridine(20a) in tRNA + NADPH + H(+)</text>
        <dbReference type="Rhea" id="RHEA:53344"/>
        <dbReference type="Rhea" id="RHEA-COMP:13535"/>
        <dbReference type="Rhea" id="RHEA-COMP:13536"/>
        <dbReference type="ChEBI" id="CHEBI:15378"/>
        <dbReference type="ChEBI" id="CHEBI:57783"/>
        <dbReference type="ChEBI" id="CHEBI:58349"/>
        <dbReference type="ChEBI" id="CHEBI:65315"/>
        <dbReference type="ChEBI" id="CHEBI:74443"/>
    </reaction>
</comment>
<dbReference type="EMBL" id="JBHSEI010000001">
    <property type="protein sequence ID" value="MFC4637530.1"/>
    <property type="molecule type" value="Genomic_DNA"/>
</dbReference>
<comment type="similarity">
    <text evidence="9">Belongs to the Dus family. DusA subfamily.</text>
</comment>
<comment type="cofactor">
    <cofactor evidence="1 9 10">
        <name>FMN</name>
        <dbReference type="ChEBI" id="CHEBI:58210"/>
    </cofactor>
</comment>
<dbReference type="InterPro" id="IPR004653">
    <property type="entry name" value="DusA"/>
</dbReference>
<dbReference type="PANTHER" id="PTHR42907">
    <property type="entry name" value="FMN-LINKED OXIDOREDUCTASES SUPERFAMILY PROTEIN"/>
    <property type="match status" value="1"/>
</dbReference>
<evidence type="ECO:0000256" key="9">
    <source>
        <dbReference type="HAMAP-Rule" id="MF_02041"/>
    </source>
</evidence>
<feature type="binding site" evidence="9">
    <location>
        <position position="79"/>
    </location>
    <ligand>
        <name>FMN</name>
        <dbReference type="ChEBI" id="CHEBI:58210"/>
    </ligand>
</feature>
<dbReference type="SUPFAM" id="SSF51395">
    <property type="entry name" value="FMN-linked oxidoreductases"/>
    <property type="match status" value="1"/>
</dbReference>
<dbReference type="PANTHER" id="PTHR42907:SF1">
    <property type="entry name" value="FMN-LINKED OXIDOREDUCTASES SUPERFAMILY PROTEIN"/>
    <property type="match status" value="1"/>
</dbReference>
<organism evidence="12 13">
    <name type="scientific">Deinococcus hohokamensis</name>
    <dbReference type="NCBI Taxonomy" id="309883"/>
    <lineage>
        <taxon>Bacteria</taxon>
        <taxon>Thermotogati</taxon>
        <taxon>Deinococcota</taxon>
        <taxon>Deinococci</taxon>
        <taxon>Deinococcales</taxon>
        <taxon>Deinococcaceae</taxon>
        <taxon>Deinococcus</taxon>
    </lineage>
</organism>
<dbReference type="CDD" id="cd02801">
    <property type="entry name" value="DUS_like_FMN"/>
    <property type="match status" value="1"/>
</dbReference>
<dbReference type="PIRSF" id="PIRSF006621">
    <property type="entry name" value="Dus"/>
    <property type="match status" value="1"/>
</dbReference>
<feature type="site" description="Interacts with tRNA" evidence="9">
    <location>
        <position position="195"/>
    </location>
</feature>
<evidence type="ECO:0000256" key="4">
    <source>
        <dbReference type="ARBA" id="ARBA00022643"/>
    </source>
</evidence>
<evidence type="ECO:0000256" key="2">
    <source>
        <dbReference type="ARBA" id="ARBA00022555"/>
    </source>
</evidence>
<feature type="active site" description="Proton donor" evidence="9">
    <location>
        <position position="109"/>
    </location>
</feature>
<dbReference type="RefSeq" id="WP_380060548.1">
    <property type="nucleotide sequence ID" value="NZ_JBHSEI010000001.1"/>
</dbReference>
<protein>
    <recommendedName>
        <fullName evidence="9">tRNA-dihydrouridine(20/20a) synthase</fullName>
        <ecNumber evidence="9">1.3.1.91</ecNumber>
    </recommendedName>
    <alternativeName>
        <fullName evidence="9">DusA-like U20-specific dihydrouridine synthase</fullName>
        <shortName evidence="9">U20-specific Dus</shortName>
    </alternativeName>
</protein>
<gene>
    <name evidence="12" type="primary">dusA</name>
    <name evidence="12" type="ORF">ACFO0D_04150</name>
</gene>
<comment type="catalytic activity">
    <reaction evidence="9">
        <text>5,6-dihydrouridine(20) in tRNA + NADP(+) = uridine(20) in tRNA + NADPH + H(+)</text>
        <dbReference type="Rhea" id="RHEA:53336"/>
        <dbReference type="Rhea" id="RHEA-COMP:13533"/>
        <dbReference type="Rhea" id="RHEA-COMP:13534"/>
        <dbReference type="ChEBI" id="CHEBI:15378"/>
        <dbReference type="ChEBI" id="CHEBI:57783"/>
        <dbReference type="ChEBI" id="CHEBI:58349"/>
        <dbReference type="ChEBI" id="CHEBI:65315"/>
        <dbReference type="ChEBI" id="CHEBI:74443"/>
        <dbReference type="EC" id="1.3.1.91"/>
    </reaction>
</comment>
<feature type="binding site" evidence="9">
    <location>
        <begin position="220"/>
        <end position="222"/>
    </location>
    <ligand>
        <name>FMN</name>
        <dbReference type="ChEBI" id="CHEBI:58210"/>
    </ligand>
</feature>
<proteinExistence type="inferred from homology"/>
<dbReference type="GO" id="GO:0102264">
    <property type="term" value="F:tRNA-dihydrouridine20 synthase activity"/>
    <property type="evidence" value="ECO:0007669"/>
    <property type="project" value="UniProtKB-EC"/>
</dbReference>
<keyword evidence="2 9" id="KW-0820">tRNA-binding</keyword>
<keyword evidence="7 9" id="KW-0694">RNA-binding</keyword>
<evidence type="ECO:0000256" key="8">
    <source>
        <dbReference type="ARBA" id="ARBA00023002"/>
    </source>
</evidence>
<evidence type="ECO:0000256" key="3">
    <source>
        <dbReference type="ARBA" id="ARBA00022630"/>
    </source>
</evidence>
<dbReference type="InterPro" id="IPR001269">
    <property type="entry name" value="DUS_fam"/>
</dbReference>
<comment type="caution">
    <text evidence="9">Lacks conserved residue(s) required for the propagation of feature annotation.</text>
</comment>
<keyword evidence="5 9" id="KW-0819">tRNA processing</keyword>
<feature type="binding site" evidence="9">
    <location>
        <position position="148"/>
    </location>
    <ligand>
        <name>FMN</name>
        <dbReference type="ChEBI" id="CHEBI:58210"/>
    </ligand>
</feature>
<evidence type="ECO:0000256" key="7">
    <source>
        <dbReference type="ARBA" id="ARBA00022884"/>
    </source>
</evidence>
<dbReference type="InterPro" id="IPR018517">
    <property type="entry name" value="tRNA_hU_synthase_CS"/>
</dbReference>
<sequence>MSAAPHPAQKPVASSGVPAHRLSVAPMMDWTDRHCRVFHRTLTRRTLLYTEMVTTGALLHGDRERHLGFSPAEHPLALQLGGNDPVALAECARMAQDWGYDEVNLNCGCPSDRVSSGAFGACLMGTPEVVARAVEAMRGATTLPVTVKHRIGIDDLDSYEHLTHFVRTVEAAGCTTLIVHARKAWLSGLSPKENREIPPLRYDVVRQLKADFGHLTVVLNGGVLDLNQAADALTWADGVMIGRAAYQTPFILGEADSAVFGEAGPGVTRREAIDAYLPYVATQLEAGQPLNRMMKHTLGLFAGQPGARHWKRTISEQGHREGAGLEVVRAALEGVPAEVLDARPGKVALPV</sequence>
<comment type="catalytic activity">
    <reaction evidence="9">
        <text>5,6-dihydrouridine(20) in tRNA + NAD(+) = uridine(20) in tRNA + NADH + H(+)</text>
        <dbReference type="Rhea" id="RHEA:53340"/>
        <dbReference type="Rhea" id="RHEA-COMP:13533"/>
        <dbReference type="Rhea" id="RHEA-COMP:13534"/>
        <dbReference type="ChEBI" id="CHEBI:15378"/>
        <dbReference type="ChEBI" id="CHEBI:57540"/>
        <dbReference type="ChEBI" id="CHEBI:57945"/>
        <dbReference type="ChEBI" id="CHEBI:65315"/>
        <dbReference type="ChEBI" id="CHEBI:74443"/>
        <dbReference type="EC" id="1.3.1.91"/>
    </reaction>
</comment>
<evidence type="ECO:0000256" key="10">
    <source>
        <dbReference type="PIRNR" id="PIRNR006621"/>
    </source>
</evidence>
<feature type="binding site" evidence="9">
    <location>
        <begin position="242"/>
        <end position="243"/>
    </location>
    <ligand>
        <name>FMN</name>
        <dbReference type="ChEBI" id="CHEBI:58210"/>
    </ligand>
</feature>
<dbReference type="NCBIfam" id="TIGR00742">
    <property type="entry name" value="yjbN"/>
    <property type="match status" value="1"/>
</dbReference>
<feature type="site" description="Interacts with tRNA; defines subfamily-specific binding signature" evidence="9">
    <location>
        <position position="192"/>
    </location>
</feature>
<reference evidence="13" key="1">
    <citation type="journal article" date="2019" name="Int. J. Syst. Evol. Microbiol.">
        <title>The Global Catalogue of Microorganisms (GCM) 10K type strain sequencing project: providing services to taxonomists for standard genome sequencing and annotation.</title>
        <authorList>
            <consortium name="The Broad Institute Genomics Platform"/>
            <consortium name="The Broad Institute Genome Sequencing Center for Infectious Disease"/>
            <person name="Wu L."/>
            <person name="Ma J."/>
        </authorList>
    </citation>
    <scope>NUCLEOTIDE SEQUENCE [LARGE SCALE GENOMIC DNA]</scope>
    <source>
        <strain evidence="13">CCUG 55995</strain>
    </source>
</reference>
<evidence type="ECO:0000259" key="11">
    <source>
        <dbReference type="Pfam" id="PF01207"/>
    </source>
</evidence>
<dbReference type="EC" id="1.3.1.91" evidence="9"/>